<evidence type="ECO:0000313" key="1">
    <source>
        <dbReference type="EMBL" id="PIN26652.1"/>
    </source>
</evidence>
<keyword evidence="2" id="KW-1185">Reference proteome</keyword>
<dbReference type="STRING" id="429701.A0A2G9IA67"/>
<dbReference type="EMBL" id="NKXS01000066">
    <property type="protein sequence ID" value="PIN26652.1"/>
    <property type="molecule type" value="Genomic_DNA"/>
</dbReference>
<dbReference type="PANTHER" id="PTHR47592:SF27">
    <property type="entry name" value="OS08G0421700 PROTEIN"/>
    <property type="match status" value="1"/>
</dbReference>
<dbReference type="PANTHER" id="PTHR47592">
    <property type="entry name" value="PBF68 PROTEIN"/>
    <property type="match status" value="1"/>
</dbReference>
<proteinExistence type="predicted"/>
<comment type="caution">
    <text evidence="1">The sequence shown here is derived from an EMBL/GenBank/DDBJ whole genome shotgun (WGS) entry which is preliminary data.</text>
</comment>
<organism evidence="1 2">
    <name type="scientific">Handroanthus impetiginosus</name>
    <dbReference type="NCBI Taxonomy" id="429701"/>
    <lineage>
        <taxon>Eukaryota</taxon>
        <taxon>Viridiplantae</taxon>
        <taxon>Streptophyta</taxon>
        <taxon>Embryophyta</taxon>
        <taxon>Tracheophyta</taxon>
        <taxon>Spermatophyta</taxon>
        <taxon>Magnoliopsida</taxon>
        <taxon>eudicotyledons</taxon>
        <taxon>Gunneridae</taxon>
        <taxon>Pentapetalae</taxon>
        <taxon>asterids</taxon>
        <taxon>lamiids</taxon>
        <taxon>Lamiales</taxon>
        <taxon>Bignoniaceae</taxon>
        <taxon>Crescentiina</taxon>
        <taxon>Tabebuia alliance</taxon>
        <taxon>Handroanthus</taxon>
    </lineage>
</organism>
<name>A0A2G9IA67_9LAMI</name>
<accession>A0A2G9IA67</accession>
<dbReference type="Proteomes" id="UP000231279">
    <property type="component" value="Unassembled WGS sequence"/>
</dbReference>
<dbReference type="OrthoDB" id="1651011at2759"/>
<sequence length="190" mass="22182">MASNNQSIPSAFLSIAATSVMPPAPIHGEKSEKICGIDLKRWQQKILFYLTTLNLVRFLKEDVPSVPKDDTDTQKWVTYDAWEHSDFLCRNYVLNGLDDSLYNVYSPMKMAKKFVVSKFLDYKMLDSNPEISEVQELQIIMHEIHAEGMTISESFQDYLKHKREEMGLEDLIVRLRIEEDNRMTRSRLEE</sequence>
<gene>
    <name evidence="1" type="ORF">CDL12_00585</name>
</gene>
<evidence type="ECO:0000313" key="2">
    <source>
        <dbReference type="Proteomes" id="UP000231279"/>
    </source>
</evidence>
<protein>
    <submittedName>
        <fullName evidence="1">Uncharacterized protein</fullName>
    </submittedName>
</protein>
<reference evidence="2" key="1">
    <citation type="journal article" date="2018" name="Gigascience">
        <title>Genome assembly of the Pink Ipe (Handroanthus impetiginosus, Bignoniaceae), a highly valued, ecologically keystone Neotropical timber forest tree.</title>
        <authorList>
            <person name="Silva-Junior O.B."/>
            <person name="Grattapaglia D."/>
            <person name="Novaes E."/>
            <person name="Collevatti R.G."/>
        </authorList>
    </citation>
    <scope>NUCLEOTIDE SEQUENCE [LARGE SCALE GENOMIC DNA]</scope>
    <source>
        <strain evidence="2">cv. UFG-1</strain>
    </source>
</reference>
<dbReference type="AlphaFoldDB" id="A0A2G9IA67"/>